<dbReference type="PANTHER" id="PTHR40624">
    <property type="entry name" value="BIOSYNTHESIS MONOOXYGENASE, PUTATIVE (AFU_ORTHOLOGUE AFUA_1G12025)-RELATED"/>
    <property type="match status" value="1"/>
</dbReference>
<dbReference type="Gene3D" id="3.30.70.100">
    <property type="match status" value="1"/>
</dbReference>
<organism evidence="2 3">
    <name type="scientific">Nothophoma quercina</name>
    <dbReference type="NCBI Taxonomy" id="749835"/>
    <lineage>
        <taxon>Eukaryota</taxon>
        <taxon>Fungi</taxon>
        <taxon>Dikarya</taxon>
        <taxon>Ascomycota</taxon>
        <taxon>Pezizomycotina</taxon>
        <taxon>Dothideomycetes</taxon>
        <taxon>Pleosporomycetidae</taxon>
        <taxon>Pleosporales</taxon>
        <taxon>Pleosporineae</taxon>
        <taxon>Didymellaceae</taxon>
        <taxon>Nothophoma</taxon>
    </lineage>
</organism>
<dbReference type="PANTHER" id="PTHR40624:SF1">
    <property type="entry name" value="BIOSYNTHESIS MONOOXYGENASE, PUTATIVE (AFU_ORTHOLOGUE AFUA_1G12025)-RELATED"/>
    <property type="match status" value="1"/>
</dbReference>
<evidence type="ECO:0000259" key="1">
    <source>
        <dbReference type="Pfam" id="PF03992"/>
    </source>
</evidence>
<gene>
    <name evidence="2" type="ORF">SLS59_004537</name>
</gene>
<comment type="caution">
    <text evidence="2">The sequence shown here is derived from an EMBL/GenBank/DDBJ whole genome shotgun (WGS) entry which is preliminary data.</text>
</comment>
<keyword evidence="3" id="KW-1185">Reference proteome</keyword>
<accession>A0ABR3REU7</accession>
<dbReference type="EMBL" id="JAKIXB020000013">
    <property type="protein sequence ID" value="KAL1602882.1"/>
    <property type="molecule type" value="Genomic_DNA"/>
</dbReference>
<dbReference type="Pfam" id="PF03992">
    <property type="entry name" value="ABM"/>
    <property type="match status" value="1"/>
</dbReference>
<dbReference type="SUPFAM" id="SSF54909">
    <property type="entry name" value="Dimeric alpha+beta barrel"/>
    <property type="match status" value="1"/>
</dbReference>
<name>A0ABR3REU7_9PLEO</name>
<protein>
    <recommendedName>
        <fullName evidence="1">ABM domain-containing protein</fullName>
    </recommendedName>
</protein>
<dbReference type="InterPro" id="IPR011008">
    <property type="entry name" value="Dimeric_a/b-barrel"/>
</dbReference>
<dbReference type="Proteomes" id="UP001521222">
    <property type="component" value="Unassembled WGS sequence"/>
</dbReference>
<feature type="domain" description="ABM" evidence="1">
    <location>
        <begin position="33"/>
        <end position="95"/>
    </location>
</feature>
<reference evidence="2 3" key="1">
    <citation type="submission" date="2024-02" db="EMBL/GenBank/DDBJ databases">
        <title>De novo assembly and annotation of 12 fungi associated with fruit tree decline syndrome in Ontario, Canada.</title>
        <authorList>
            <person name="Sulman M."/>
            <person name="Ellouze W."/>
            <person name="Ilyukhin E."/>
        </authorList>
    </citation>
    <scope>NUCLEOTIDE SEQUENCE [LARGE SCALE GENOMIC DNA]</scope>
    <source>
        <strain evidence="2 3">M97-236</strain>
    </source>
</reference>
<evidence type="ECO:0000313" key="3">
    <source>
        <dbReference type="Proteomes" id="UP001521222"/>
    </source>
</evidence>
<sequence length="120" mass="14039">MRHRRYPDAQDWKAGQSMPISILFSLSLTIVQIVELLSNLTKAVQKNEPDVFSFHLYKDFDQETGKEQLVLVEKYANKAAYDYHAELPEFQAMHKSFNEEELMEKPIIIKSVKPVTGFYR</sequence>
<dbReference type="InterPro" id="IPR007138">
    <property type="entry name" value="ABM_dom"/>
</dbReference>
<proteinExistence type="predicted"/>
<evidence type="ECO:0000313" key="2">
    <source>
        <dbReference type="EMBL" id="KAL1602882.1"/>
    </source>
</evidence>